<proteinExistence type="predicted"/>
<evidence type="ECO:0000313" key="2">
    <source>
        <dbReference type="EMBL" id="MBA2873693.1"/>
    </source>
</evidence>
<gene>
    <name evidence="2" type="ORF">HNR31_000445</name>
</gene>
<keyword evidence="3" id="KW-1185">Reference proteome</keyword>
<sequence length="328" mass="38021">MKKNKGNIIQFPKLRERLLERGIEALQAKQYREALRFFYEADDIEPNDPEVELSIVVCLFELGELEEAKQRCQLMLQDGRGDDIQLLQIYLSILIHLQQYEQVEETVQAALQKRALPSSVREHFTRLLHLSQKMSEHPLPFSDNEDIRLLTESENAADHMKVIEQLENEDITPILPVLTQYLTDESYNPITKTMILRLLTLKQVRDTVTIKKFGDTMTVIPAMLDESIETHFAADVLQLLEHHLASENPSLYEIAAHIWLRYVYILYPFSPTQTSCKQWAAAVHTVACQFQGVSIPIEEIAQLYHVSLEDIKPLCKKLYEIEEISYLK</sequence>
<comment type="caution">
    <text evidence="2">The sequence shown here is derived from an EMBL/GenBank/DDBJ whole genome shotgun (WGS) entry which is preliminary data.</text>
</comment>
<organism evidence="2 3">
    <name type="scientific">Thermaerobacillus caldiproteolyticus</name>
    <dbReference type="NCBI Taxonomy" id="247480"/>
    <lineage>
        <taxon>Bacteria</taxon>
        <taxon>Bacillati</taxon>
        <taxon>Bacillota</taxon>
        <taxon>Bacilli</taxon>
        <taxon>Bacillales</taxon>
        <taxon>Anoxybacillaceae</taxon>
        <taxon>Thermaerobacillus</taxon>
    </lineage>
</organism>
<dbReference type="AlphaFoldDB" id="A0A7V9Z432"/>
<dbReference type="InterPro" id="IPR019734">
    <property type="entry name" value="TPR_rpt"/>
</dbReference>
<name>A0A7V9Z432_9BACL</name>
<keyword evidence="1" id="KW-0802">TPR repeat</keyword>
<dbReference type="SUPFAM" id="SSF48452">
    <property type="entry name" value="TPR-like"/>
    <property type="match status" value="1"/>
</dbReference>
<reference evidence="2 3" key="1">
    <citation type="submission" date="2020-07" db="EMBL/GenBank/DDBJ databases">
        <title>Genomic Encyclopedia of Type Strains, Phase IV (KMG-IV): sequencing the most valuable type-strain genomes for metagenomic binning, comparative biology and taxonomic classification.</title>
        <authorList>
            <person name="Goeker M."/>
        </authorList>
    </citation>
    <scope>NUCLEOTIDE SEQUENCE [LARGE SCALE GENOMIC DNA]</scope>
    <source>
        <strain evidence="2 3">DSM 15730</strain>
    </source>
</reference>
<dbReference type="PROSITE" id="PS50005">
    <property type="entry name" value="TPR"/>
    <property type="match status" value="1"/>
</dbReference>
<dbReference type="EMBL" id="JACDUT010000001">
    <property type="protein sequence ID" value="MBA2873693.1"/>
    <property type="molecule type" value="Genomic_DNA"/>
</dbReference>
<feature type="repeat" description="TPR" evidence="1">
    <location>
        <begin position="15"/>
        <end position="48"/>
    </location>
</feature>
<dbReference type="Pfam" id="PF14559">
    <property type="entry name" value="TPR_19"/>
    <property type="match status" value="1"/>
</dbReference>
<dbReference type="SUPFAM" id="SSF116965">
    <property type="entry name" value="Hypothetical protein MPN330"/>
    <property type="match status" value="1"/>
</dbReference>
<dbReference type="RefSeq" id="WP_181554609.1">
    <property type="nucleotide sequence ID" value="NZ_JACDUT010000001.1"/>
</dbReference>
<accession>A0A7V9Z432</accession>
<evidence type="ECO:0008006" key="4">
    <source>
        <dbReference type="Google" id="ProtNLM"/>
    </source>
</evidence>
<dbReference type="InterPro" id="IPR011990">
    <property type="entry name" value="TPR-like_helical_dom_sf"/>
</dbReference>
<evidence type="ECO:0000313" key="3">
    <source>
        <dbReference type="Proteomes" id="UP000523087"/>
    </source>
</evidence>
<dbReference type="Gene3D" id="1.25.40.10">
    <property type="entry name" value="Tetratricopeptide repeat domain"/>
    <property type="match status" value="1"/>
</dbReference>
<dbReference type="Proteomes" id="UP000523087">
    <property type="component" value="Unassembled WGS sequence"/>
</dbReference>
<evidence type="ECO:0000256" key="1">
    <source>
        <dbReference type="PROSITE-ProRule" id="PRU00339"/>
    </source>
</evidence>
<protein>
    <recommendedName>
        <fullName evidence="4">Tetratricopeptide repeat protein</fullName>
    </recommendedName>
</protein>